<dbReference type="PANTHER" id="PTHR11017">
    <property type="entry name" value="LEUCINE-RICH REPEAT-CONTAINING PROTEIN"/>
    <property type="match status" value="1"/>
</dbReference>
<dbReference type="InterPro" id="IPR035897">
    <property type="entry name" value="Toll_tir_struct_dom_sf"/>
</dbReference>
<dbReference type="InterPro" id="IPR044974">
    <property type="entry name" value="Disease_R_plants"/>
</dbReference>
<dbReference type="InterPro" id="IPR000157">
    <property type="entry name" value="TIR_dom"/>
</dbReference>
<reference evidence="2" key="1">
    <citation type="submission" date="2020-06" db="EMBL/GenBank/DDBJ databases">
        <title>WGS assembly of Ceratodon purpureus strain R40.</title>
        <authorList>
            <person name="Carey S.B."/>
            <person name="Jenkins J."/>
            <person name="Shu S."/>
            <person name="Lovell J.T."/>
            <person name="Sreedasyam A."/>
            <person name="Maumus F."/>
            <person name="Tiley G.P."/>
            <person name="Fernandez-Pozo N."/>
            <person name="Barry K."/>
            <person name="Chen C."/>
            <person name="Wang M."/>
            <person name="Lipzen A."/>
            <person name="Daum C."/>
            <person name="Saski C.A."/>
            <person name="Payton A.C."/>
            <person name="Mcbreen J.C."/>
            <person name="Conrad R.E."/>
            <person name="Kollar L.M."/>
            <person name="Olsson S."/>
            <person name="Huttunen S."/>
            <person name="Landis J.B."/>
            <person name="Wickett N.J."/>
            <person name="Johnson M.G."/>
            <person name="Rensing S.A."/>
            <person name="Grimwood J."/>
            <person name="Schmutz J."/>
            <person name="Mcdaniel S.F."/>
        </authorList>
    </citation>
    <scope>NUCLEOTIDE SEQUENCE</scope>
    <source>
        <strain evidence="2">R40</strain>
    </source>
</reference>
<comment type="caution">
    <text evidence="2">The sequence shown here is derived from an EMBL/GenBank/DDBJ whole genome shotgun (WGS) entry which is preliminary data.</text>
</comment>
<dbReference type="SUPFAM" id="SSF52540">
    <property type="entry name" value="P-loop containing nucleoside triphosphate hydrolases"/>
    <property type="match status" value="1"/>
</dbReference>
<dbReference type="EMBL" id="CM026423">
    <property type="protein sequence ID" value="KAG0582701.1"/>
    <property type="molecule type" value="Genomic_DNA"/>
</dbReference>
<dbReference type="InterPro" id="IPR027417">
    <property type="entry name" value="P-loop_NTPase"/>
</dbReference>
<dbReference type="SMART" id="SM00255">
    <property type="entry name" value="TIR"/>
    <property type="match status" value="1"/>
</dbReference>
<dbReference type="GO" id="GO:0007165">
    <property type="term" value="P:signal transduction"/>
    <property type="evidence" value="ECO:0007669"/>
    <property type="project" value="InterPro"/>
</dbReference>
<dbReference type="PRINTS" id="PR00364">
    <property type="entry name" value="DISEASERSIST"/>
</dbReference>
<keyword evidence="3" id="KW-1185">Reference proteome</keyword>
<dbReference type="SUPFAM" id="SSF52058">
    <property type="entry name" value="L domain-like"/>
    <property type="match status" value="2"/>
</dbReference>
<protein>
    <recommendedName>
        <fullName evidence="1">TIR domain-containing protein</fullName>
    </recommendedName>
</protein>
<name>A0A8T0IIH8_CERPU</name>
<organism evidence="2 3">
    <name type="scientific">Ceratodon purpureus</name>
    <name type="common">Fire moss</name>
    <name type="synonym">Dicranum purpureum</name>
    <dbReference type="NCBI Taxonomy" id="3225"/>
    <lineage>
        <taxon>Eukaryota</taxon>
        <taxon>Viridiplantae</taxon>
        <taxon>Streptophyta</taxon>
        <taxon>Embryophyta</taxon>
        <taxon>Bryophyta</taxon>
        <taxon>Bryophytina</taxon>
        <taxon>Bryopsida</taxon>
        <taxon>Dicranidae</taxon>
        <taxon>Pseudoditrichales</taxon>
        <taxon>Ditrichaceae</taxon>
        <taxon>Ceratodon</taxon>
    </lineage>
</organism>
<evidence type="ECO:0000259" key="1">
    <source>
        <dbReference type="PROSITE" id="PS50104"/>
    </source>
</evidence>
<evidence type="ECO:0000313" key="2">
    <source>
        <dbReference type="EMBL" id="KAG0582701.1"/>
    </source>
</evidence>
<dbReference type="AlphaFoldDB" id="A0A8T0IIH8"/>
<dbReference type="Gene3D" id="3.80.10.10">
    <property type="entry name" value="Ribonuclease Inhibitor"/>
    <property type="match status" value="2"/>
</dbReference>
<dbReference type="InterPro" id="IPR032675">
    <property type="entry name" value="LRR_dom_sf"/>
</dbReference>
<dbReference type="Proteomes" id="UP000822688">
    <property type="component" value="Chromosome 3"/>
</dbReference>
<dbReference type="GO" id="GO:0043531">
    <property type="term" value="F:ADP binding"/>
    <property type="evidence" value="ECO:0007669"/>
    <property type="project" value="InterPro"/>
</dbReference>
<gene>
    <name evidence="2" type="ORF">KC19_3G078300</name>
</gene>
<sequence>MATNIQDARGSLLEPKHKIFLSHSGAQKGFVEELCVQLEAIHRFPFFDKRTDSLPWGESFPDAIFRAAKQCQVAVVVLSDEFFMSKWPMLELVAFMEARKSGANEGLKILPLFFKISLKDLKDATRRERWFSSWEDIARKDGRIKLRDWKDALEQLPRFNGFEYVKQGESLYEEESSLKAYRDKVVDALCKMVQPDVLRGNPNDIQGRLRICQRILAKLEGTSPGVHNRTLVKPVMGRVMGLYGTGGIGKTTFCKVLLDELETRFAGKVCHVEVGSQRTQHELLQVVIRSLTDTDYKRGFELWNIEECQTYLQRELMKKASFLALDNVSPETVREAKVYLEFGFHKNSMVLVTARTLNILTSHLGIDERDCMEMPDLEKEEATRLFLRHAALDDNPDRWKGHDHVIQACLRECHYSKGLDTKGYSKGHHYHPLALLVLGAQLQSEDDLSKWQDILAEEPNMKFNLLGETPHPVFHVFERSYKSLRYIDAELPLLFMDVALFTPERYRSFGIPGNIFTWLSMVHELSENRVRLRLELLQTRGMLEDLGDGSRSIGMHDLFREFAKREAKAINLDTQNCVYVTDKIAELRKRRRNCCQELARIALGELERFDGIQWYYFSNIVVLKLVGCGDVLCNEHLNLSGLTLLKSLEAYGCGSLTQLHGLQDLKDLTYLRLVSVEIYKKTLNQLPVSLEYLHLQGHMDLREPLILDHCTNLLELTLQNCSGSLSKFPDLSKLCSIRKVYFSGGFKARTVRGLSSCLSVLKSLKVVGHEIQPVDCPGLSELVGLEELQLLHTAISDLPDFRKWTNLKQIEILGNKLTMLSGLESLPKLEQIILKGCRNLRTLENLRKLPALQLLHVGGCCNLTSLKVYDCVNLTMCLGLSDLTALEELHLCNVGVQTVPDSKELYLRNVGLPLHWGPEAEPNFARLKILNLHGCSELKEFVEMGALPALQQLDLSGCSNLEQLPDLSKSSKLELLEFSDSSVQQLLRYKDVYTLASMPLLKPVTIVKEDSAEADQKRKQRRLSWEPKFFGMDYKSFYDTNTHFMLKRSYDHSKLEGIYGESMLRRIVQEKNNRDFAEDYAHLQNLTSTSQ</sequence>
<proteinExistence type="predicted"/>
<dbReference type="Gene3D" id="3.40.50.10140">
    <property type="entry name" value="Toll/interleukin-1 receptor homology (TIR) domain"/>
    <property type="match status" value="1"/>
</dbReference>
<evidence type="ECO:0000313" key="3">
    <source>
        <dbReference type="Proteomes" id="UP000822688"/>
    </source>
</evidence>
<dbReference type="InterPro" id="IPR002182">
    <property type="entry name" value="NB-ARC"/>
</dbReference>
<dbReference type="Pfam" id="PF00931">
    <property type="entry name" value="NB-ARC"/>
    <property type="match status" value="1"/>
</dbReference>
<accession>A0A8T0IIH8</accession>
<dbReference type="PROSITE" id="PS50104">
    <property type="entry name" value="TIR"/>
    <property type="match status" value="1"/>
</dbReference>
<feature type="domain" description="TIR" evidence="1">
    <location>
        <begin position="15"/>
        <end position="156"/>
    </location>
</feature>
<dbReference type="GO" id="GO:0006952">
    <property type="term" value="P:defense response"/>
    <property type="evidence" value="ECO:0007669"/>
    <property type="project" value="InterPro"/>
</dbReference>
<dbReference type="Pfam" id="PF13676">
    <property type="entry name" value="TIR_2"/>
    <property type="match status" value="1"/>
</dbReference>
<dbReference type="SUPFAM" id="SSF52200">
    <property type="entry name" value="Toll/Interleukin receptor TIR domain"/>
    <property type="match status" value="1"/>
</dbReference>
<dbReference type="Gene3D" id="3.40.50.300">
    <property type="entry name" value="P-loop containing nucleotide triphosphate hydrolases"/>
    <property type="match status" value="1"/>
</dbReference>
<dbReference type="PANTHER" id="PTHR11017:SF579">
    <property type="entry name" value="TIR DOMAIN-CONTAINING PROTEIN"/>
    <property type="match status" value="1"/>
</dbReference>